<evidence type="ECO:0000256" key="7">
    <source>
        <dbReference type="ARBA" id="ARBA00022801"/>
    </source>
</evidence>
<evidence type="ECO:0000256" key="8">
    <source>
        <dbReference type="ARBA" id="ARBA00022833"/>
    </source>
</evidence>
<evidence type="ECO:0000259" key="10">
    <source>
        <dbReference type="Pfam" id="PF07687"/>
    </source>
</evidence>
<dbReference type="Pfam" id="PF07687">
    <property type="entry name" value="M20_dimer"/>
    <property type="match status" value="1"/>
</dbReference>
<dbReference type="Proteomes" id="UP000277921">
    <property type="component" value="Unassembled WGS sequence"/>
</dbReference>
<evidence type="ECO:0000256" key="1">
    <source>
        <dbReference type="ARBA" id="ARBA00001947"/>
    </source>
</evidence>
<dbReference type="Pfam" id="PF01546">
    <property type="entry name" value="Peptidase_M20"/>
    <property type="match status" value="1"/>
</dbReference>
<feature type="domain" description="Peptidase M20 dimerisation" evidence="10">
    <location>
        <begin position="191"/>
        <end position="294"/>
    </location>
</feature>
<protein>
    <submittedName>
        <fullName evidence="11">Acetylornithine deacetylase</fullName>
        <ecNumber evidence="11">3.5.1.16</ecNumber>
    </submittedName>
</protein>
<dbReference type="GO" id="GO:0006526">
    <property type="term" value="P:L-arginine biosynthetic process"/>
    <property type="evidence" value="ECO:0007669"/>
    <property type="project" value="UniProtKB-KW"/>
</dbReference>
<proteinExistence type="inferred from homology"/>
<dbReference type="RefSeq" id="WP_124580127.1">
    <property type="nucleotide sequence ID" value="NZ_QTQV01000009.1"/>
</dbReference>
<keyword evidence="4" id="KW-0055">Arginine biosynthesis</keyword>
<dbReference type="CDD" id="cd03894">
    <property type="entry name" value="M20_ArgE"/>
    <property type="match status" value="1"/>
</dbReference>
<dbReference type="InterPro" id="IPR050072">
    <property type="entry name" value="Peptidase_M20A"/>
</dbReference>
<dbReference type="EMBL" id="QTQV01000009">
    <property type="protein sequence ID" value="RQT14993.1"/>
    <property type="molecule type" value="Genomic_DNA"/>
</dbReference>
<dbReference type="InterPro" id="IPR001261">
    <property type="entry name" value="ArgE/DapE_CS"/>
</dbReference>
<evidence type="ECO:0000256" key="9">
    <source>
        <dbReference type="ARBA" id="ARBA00023285"/>
    </source>
</evidence>
<dbReference type="Gene3D" id="3.30.70.360">
    <property type="match status" value="1"/>
</dbReference>
<evidence type="ECO:0000256" key="5">
    <source>
        <dbReference type="ARBA" id="ARBA00022605"/>
    </source>
</evidence>
<evidence type="ECO:0000256" key="4">
    <source>
        <dbReference type="ARBA" id="ARBA00022571"/>
    </source>
</evidence>
<dbReference type="SUPFAM" id="SSF55031">
    <property type="entry name" value="Bacterial exopeptidase dimerisation domain"/>
    <property type="match status" value="1"/>
</dbReference>
<evidence type="ECO:0000256" key="2">
    <source>
        <dbReference type="ARBA" id="ARBA00005691"/>
    </source>
</evidence>
<evidence type="ECO:0000256" key="3">
    <source>
        <dbReference type="ARBA" id="ARBA00022490"/>
    </source>
</evidence>
<dbReference type="InterPro" id="IPR010169">
    <property type="entry name" value="AcOrn-deacetyl"/>
</dbReference>
<dbReference type="EC" id="3.5.1.16" evidence="11"/>
<keyword evidence="6" id="KW-0479">Metal-binding</keyword>
<organism evidence="11 12">
    <name type="scientific">Burkholderia contaminans</name>
    <dbReference type="NCBI Taxonomy" id="488447"/>
    <lineage>
        <taxon>Bacteria</taxon>
        <taxon>Pseudomonadati</taxon>
        <taxon>Pseudomonadota</taxon>
        <taxon>Betaproteobacteria</taxon>
        <taxon>Burkholderiales</taxon>
        <taxon>Burkholderiaceae</taxon>
        <taxon>Burkholderia</taxon>
        <taxon>Burkholderia cepacia complex</taxon>
    </lineage>
</organism>
<comment type="caution">
    <text evidence="11">The sequence shown here is derived from an EMBL/GenBank/DDBJ whole genome shotgun (WGS) entry which is preliminary data.</text>
</comment>
<comment type="cofactor">
    <cofactor evidence="1">
        <name>Zn(2+)</name>
        <dbReference type="ChEBI" id="CHEBI:29105"/>
    </cofactor>
</comment>
<evidence type="ECO:0000313" key="12">
    <source>
        <dbReference type="Proteomes" id="UP000277921"/>
    </source>
</evidence>
<dbReference type="NCBIfam" id="NF005710">
    <property type="entry name" value="PRK07522.1"/>
    <property type="match status" value="1"/>
</dbReference>
<evidence type="ECO:0000313" key="11">
    <source>
        <dbReference type="EMBL" id="RQT14993.1"/>
    </source>
</evidence>
<keyword evidence="9" id="KW-0170">Cobalt</keyword>
<gene>
    <name evidence="11" type="primary">argE</name>
    <name evidence="11" type="ORF">DF051_17770</name>
</gene>
<comment type="similarity">
    <text evidence="2">Belongs to the peptidase M20A family. ArgE subfamily.</text>
</comment>
<accession>A0A3N8R9H9</accession>
<dbReference type="InterPro" id="IPR011650">
    <property type="entry name" value="Peptidase_M20_dimer"/>
</dbReference>
<name>A0A3N8R9H9_9BURK</name>
<sequence length="396" mass="43202">MSVLGCEGYESVVSIKTVECLSKLISFDTTSRNSNMDLIEWAAAELERLGARLRYDYNAGRTKANLFATFGEGDAGGIVLSGHTDVVPVDGQRWQSDPFIADIRDGRVYGRGASDMKGFIAVVLAKAELLAARSVRKPIHIALTYDEEVGCLGVPGLIAELDRAGIRPAGCIVGEPTSMRVIGAHKAGRIYRCKVRGCAAHSSLTPKAVNAIEYASKLISHIQDLAEREESHGTRDDAFDVPFSTISTNNIVGGSGDNIIPAHCEFVFDYRLLPGLSPDPFIESVERYANEVLLPKMRKKYANAAIYFECIGNIPALDGKESDEIYKIATELVGRDRAEKVAYGTEAAYFQQYGVPSIVCGPGSIEQAHKPDEYVTLEQLGACERFIERLVERVNV</sequence>
<dbReference type="PANTHER" id="PTHR43808:SF31">
    <property type="entry name" value="N-ACETYL-L-CITRULLINE DEACETYLASE"/>
    <property type="match status" value="1"/>
</dbReference>
<keyword evidence="3" id="KW-0963">Cytoplasm</keyword>
<dbReference type="Gene3D" id="3.40.630.10">
    <property type="entry name" value="Zn peptidases"/>
    <property type="match status" value="1"/>
</dbReference>
<dbReference type="GO" id="GO:0008777">
    <property type="term" value="F:acetylornithine deacetylase activity"/>
    <property type="evidence" value="ECO:0007669"/>
    <property type="project" value="UniProtKB-EC"/>
</dbReference>
<evidence type="ECO:0000256" key="6">
    <source>
        <dbReference type="ARBA" id="ARBA00022723"/>
    </source>
</evidence>
<dbReference type="SUPFAM" id="SSF53187">
    <property type="entry name" value="Zn-dependent exopeptidases"/>
    <property type="match status" value="1"/>
</dbReference>
<keyword evidence="7 11" id="KW-0378">Hydrolase</keyword>
<dbReference type="GO" id="GO:0046872">
    <property type="term" value="F:metal ion binding"/>
    <property type="evidence" value="ECO:0007669"/>
    <property type="project" value="UniProtKB-KW"/>
</dbReference>
<dbReference type="PROSITE" id="PS00759">
    <property type="entry name" value="ARGE_DAPE_CPG2_2"/>
    <property type="match status" value="1"/>
</dbReference>
<dbReference type="AlphaFoldDB" id="A0A3N8R9H9"/>
<dbReference type="PANTHER" id="PTHR43808">
    <property type="entry name" value="ACETYLORNITHINE DEACETYLASE"/>
    <property type="match status" value="1"/>
</dbReference>
<dbReference type="InterPro" id="IPR002933">
    <property type="entry name" value="Peptidase_M20"/>
</dbReference>
<dbReference type="InterPro" id="IPR036264">
    <property type="entry name" value="Bact_exopeptidase_dim_dom"/>
</dbReference>
<dbReference type="NCBIfam" id="TIGR01892">
    <property type="entry name" value="AcOrn-deacetyl"/>
    <property type="match status" value="1"/>
</dbReference>
<keyword evidence="8" id="KW-0862">Zinc</keyword>
<keyword evidence="5" id="KW-0028">Amino-acid biosynthesis</keyword>
<reference evidence="11 12" key="1">
    <citation type="submission" date="2018-08" db="EMBL/GenBank/DDBJ databases">
        <title>Comparative analysis of Burkholderia isolates from Puerto Rico.</title>
        <authorList>
            <person name="Hall C."/>
            <person name="Sahl J."/>
            <person name="Wagner D."/>
        </authorList>
    </citation>
    <scope>NUCLEOTIDE SEQUENCE [LARGE SCALE GENOMIC DNA]</scope>
    <source>
        <strain evidence="11 12">Bp9025</strain>
    </source>
</reference>